<accession>A0EJ84</accession>
<geneLocation type="plasmid" evidence="1">
    <name>pASV479</name>
</geneLocation>
<dbReference type="AlphaFoldDB" id="A0EJ84"/>
<dbReference type="RefSeq" id="WP_012477479.1">
    <property type="nucleotide sequence ID" value="NC_010877.1"/>
</dbReference>
<evidence type="ECO:0000313" key="1">
    <source>
        <dbReference type="EMBL" id="AAZ30040.2"/>
    </source>
</evidence>
<name>A0EJ84_9BIFI</name>
<sequence>MFSLSSFALSATDIDGLFQTTRAFDPARSQPKKAYGTDDVALVDGRPVYTMPVQFIDETGVDTGVNVQVFDKPAQPIPALSRVSLTGALRVSAWVRDGRVHYTLTADGVEVEQLDVTPVAPAHALRGDD</sequence>
<protein>
    <submittedName>
        <fullName evidence="1">Uncharacterized protein</fullName>
    </submittedName>
</protein>
<dbReference type="EMBL" id="DQ103758">
    <property type="protein sequence ID" value="AAZ30040.2"/>
    <property type="molecule type" value="Genomic_DNA"/>
</dbReference>
<keyword evidence="1" id="KW-0614">Plasmid</keyword>
<proteinExistence type="predicted"/>
<reference evidence="1" key="1">
    <citation type="journal article" date="2007" name="Plasmid">
        <title>Characterization of plasmid pASV479 from Bifidobacterium pseudolongum subsp. globosum and its use for expression vector construction.</title>
        <authorList>
            <person name="Sangrador-Vegas A."/>
            <person name="Stanton C."/>
            <person name="van Sinderen D."/>
            <person name="Fitzgerald G.F."/>
            <person name="Ross R.P."/>
        </authorList>
    </citation>
    <scope>NUCLEOTIDE SEQUENCE</scope>
    <source>
        <plasmid evidence="1">pASV479</plasmid>
    </source>
</reference>
<organism evidence="1">
    <name type="scientific">Bifidobacterium pseudolongum subsp. globosum</name>
    <dbReference type="NCBI Taxonomy" id="1690"/>
    <lineage>
        <taxon>Bacteria</taxon>
        <taxon>Bacillati</taxon>
        <taxon>Actinomycetota</taxon>
        <taxon>Actinomycetes</taxon>
        <taxon>Bifidobacteriales</taxon>
        <taxon>Bifidobacteriaceae</taxon>
        <taxon>Bifidobacterium</taxon>
    </lineage>
</organism>